<evidence type="ECO:0000313" key="4">
    <source>
        <dbReference type="Proteomes" id="UP001501266"/>
    </source>
</evidence>
<dbReference type="EMBL" id="BAAAKK010000001">
    <property type="protein sequence ID" value="GAA1419141.1"/>
    <property type="molecule type" value="Genomic_DNA"/>
</dbReference>
<sequence length="271" mass="28189">MDTPREHVLGILGGMSWHSTAQYYRAINERVAVARGGHASARILLSSLDFAVVRDCQVRDDWATAAAMLAGEAAALERAGAGSIAIATNLMHRVADEVQAAVGVPLVHIGDAVADAAGALGARTLGVVGTQRVMAERFYAERLGRHGIRVVVPPVEAQATIDAIIFDELTRGVVTDAARAVFRDAFAALVDAGAEAVVLACTEIMLLVDDRDAAVPVIDSCAAHADALARIALGERSASALAPELLHGVEHGADRGHALGAVPVPQRDRPA</sequence>
<dbReference type="Proteomes" id="UP001501266">
    <property type="component" value="Unassembled WGS sequence"/>
</dbReference>
<dbReference type="NCBIfam" id="TIGR00035">
    <property type="entry name" value="asp_race"/>
    <property type="match status" value="1"/>
</dbReference>
<reference evidence="4" key="1">
    <citation type="journal article" date="2019" name="Int. J. Syst. Evol. Microbiol.">
        <title>The Global Catalogue of Microorganisms (GCM) 10K type strain sequencing project: providing services to taxonomists for standard genome sequencing and annotation.</title>
        <authorList>
            <consortium name="The Broad Institute Genomics Platform"/>
            <consortium name="The Broad Institute Genome Sequencing Center for Infectious Disease"/>
            <person name="Wu L."/>
            <person name="Ma J."/>
        </authorList>
    </citation>
    <scope>NUCLEOTIDE SEQUENCE [LARGE SCALE GENOMIC DNA]</scope>
    <source>
        <strain evidence="4">JCM 12398</strain>
    </source>
</reference>
<comment type="similarity">
    <text evidence="1">Belongs to the aspartate/glutamate racemases family.</text>
</comment>
<dbReference type="InterPro" id="IPR004380">
    <property type="entry name" value="Asp_race"/>
</dbReference>
<evidence type="ECO:0000256" key="2">
    <source>
        <dbReference type="ARBA" id="ARBA00023235"/>
    </source>
</evidence>
<keyword evidence="4" id="KW-1185">Reference proteome</keyword>
<accession>A0ABP4JGQ4</accession>
<protein>
    <submittedName>
        <fullName evidence="3">Aspartate/glutamate racemase family protein</fullName>
    </submittedName>
</protein>
<evidence type="ECO:0000313" key="3">
    <source>
        <dbReference type="EMBL" id="GAA1419141.1"/>
    </source>
</evidence>
<dbReference type="Pfam" id="PF01177">
    <property type="entry name" value="Asp_Glu_race"/>
    <property type="match status" value="1"/>
</dbReference>
<organism evidence="3 4">
    <name type="scientific">Agrococcus citreus</name>
    <dbReference type="NCBI Taxonomy" id="84643"/>
    <lineage>
        <taxon>Bacteria</taxon>
        <taxon>Bacillati</taxon>
        <taxon>Actinomycetota</taxon>
        <taxon>Actinomycetes</taxon>
        <taxon>Micrococcales</taxon>
        <taxon>Microbacteriaceae</taxon>
        <taxon>Agrococcus</taxon>
    </lineage>
</organism>
<gene>
    <name evidence="3" type="ORF">GCM10009640_06320</name>
</gene>
<proteinExistence type="inferred from homology"/>
<dbReference type="SUPFAM" id="SSF53681">
    <property type="entry name" value="Aspartate/glutamate racemase"/>
    <property type="match status" value="2"/>
</dbReference>
<name>A0ABP4JGQ4_9MICO</name>
<evidence type="ECO:0000256" key="1">
    <source>
        <dbReference type="ARBA" id="ARBA00007847"/>
    </source>
</evidence>
<dbReference type="InterPro" id="IPR001920">
    <property type="entry name" value="Asp/Glu_race"/>
</dbReference>
<dbReference type="InterPro" id="IPR015942">
    <property type="entry name" value="Asp/Glu/hydantoin_racemase"/>
</dbReference>
<keyword evidence="2" id="KW-0413">Isomerase</keyword>
<comment type="caution">
    <text evidence="3">The sequence shown here is derived from an EMBL/GenBank/DDBJ whole genome shotgun (WGS) entry which is preliminary data.</text>
</comment>
<dbReference type="Gene3D" id="3.40.50.1860">
    <property type="match status" value="2"/>
</dbReference>
<dbReference type="RefSeq" id="WP_343917239.1">
    <property type="nucleotide sequence ID" value="NZ_BAAAKK010000001.1"/>
</dbReference>
<dbReference type="PANTHER" id="PTHR21198:SF7">
    <property type="entry name" value="ASPARTATE-GLUTAMATE RACEMASE FAMILY"/>
    <property type="match status" value="1"/>
</dbReference>
<dbReference type="PANTHER" id="PTHR21198">
    <property type="entry name" value="GLUTAMATE RACEMASE"/>
    <property type="match status" value="1"/>
</dbReference>